<reference evidence="1 2" key="2">
    <citation type="submission" date="2018-11" db="EMBL/GenBank/DDBJ databases">
        <authorList>
            <consortium name="Pathogen Informatics"/>
        </authorList>
    </citation>
    <scope>NUCLEOTIDE SEQUENCE [LARGE SCALE GENOMIC DNA]</scope>
</reference>
<proteinExistence type="predicted"/>
<dbReference type="WBParaSite" id="GPUH_0001020101-mRNA-1">
    <property type="protein sequence ID" value="GPUH_0001020101-mRNA-1"/>
    <property type="gene ID" value="GPUH_0001020101"/>
</dbReference>
<reference evidence="3" key="1">
    <citation type="submission" date="2016-06" db="UniProtKB">
        <authorList>
            <consortium name="WormBaseParasite"/>
        </authorList>
    </citation>
    <scope>IDENTIFICATION</scope>
</reference>
<evidence type="ECO:0000313" key="2">
    <source>
        <dbReference type="Proteomes" id="UP000271098"/>
    </source>
</evidence>
<evidence type="ECO:0000313" key="1">
    <source>
        <dbReference type="EMBL" id="VDN17106.1"/>
    </source>
</evidence>
<dbReference type="AlphaFoldDB" id="A0A183DN97"/>
<name>A0A183DN97_9BILA</name>
<evidence type="ECO:0000313" key="3">
    <source>
        <dbReference type="WBParaSite" id="GPUH_0001020101-mRNA-1"/>
    </source>
</evidence>
<gene>
    <name evidence="1" type="ORF">GPUH_LOCUS10188</name>
</gene>
<dbReference type="Proteomes" id="UP000271098">
    <property type="component" value="Unassembled WGS sequence"/>
</dbReference>
<dbReference type="EMBL" id="UYRT01077874">
    <property type="protein sequence ID" value="VDN17106.1"/>
    <property type="molecule type" value="Genomic_DNA"/>
</dbReference>
<protein>
    <submittedName>
        <fullName evidence="3">Secreted protein</fullName>
    </submittedName>
</protein>
<keyword evidence="2" id="KW-1185">Reference proteome</keyword>
<accession>A0A183DN97</accession>
<dbReference type="OrthoDB" id="2193595at2759"/>
<organism evidence="3">
    <name type="scientific">Gongylonema pulchrum</name>
    <dbReference type="NCBI Taxonomy" id="637853"/>
    <lineage>
        <taxon>Eukaryota</taxon>
        <taxon>Metazoa</taxon>
        <taxon>Ecdysozoa</taxon>
        <taxon>Nematoda</taxon>
        <taxon>Chromadorea</taxon>
        <taxon>Rhabditida</taxon>
        <taxon>Spirurina</taxon>
        <taxon>Spiruromorpha</taxon>
        <taxon>Spiruroidea</taxon>
        <taxon>Gongylonematidae</taxon>
        <taxon>Gongylonema</taxon>
    </lineage>
</organism>
<sequence length="107" mass="12187">MRRHSVYQSIFKITFFFFKQIISSCFQTASGNVEAKVLCYCRRRDLPVSLLKIADRAERIDKVVNTRRRLAIAPVIHTRERNGDSSSDTPKKGLLVCAVTCLLAVIQ</sequence>